<reference evidence="3" key="1">
    <citation type="submission" date="2016-10" db="EMBL/GenBank/DDBJ databases">
        <authorList>
            <person name="Varghese N."/>
            <person name="Submissions S."/>
        </authorList>
    </citation>
    <scope>NUCLEOTIDE SEQUENCE [LARGE SCALE GENOMIC DNA]</scope>
    <source>
        <strain evidence="3">CGMCC 1.10370</strain>
    </source>
</reference>
<evidence type="ECO:0000313" key="2">
    <source>
        <dbReference type="EMBL" id="SFC72526.1"/>
    </source>
</evidence>
<sequence length="436" mass="49865">MVAVIKTGSSVHNIFNYNENKVKEGIAECIGEGNYPLEATKLTGAMKLNRLLKQNELNTNVKRNSVHISLNFDPSESALSNEKMLEIASQYMQKIGFGNQPYLIYRHYDSGHPHLHLVSIKVREDGSRIDMQNIGRNQSEAARKEIEKMFGLIQAQENKNTRHELIKPVVLSKIKYGRTESKRAVQLVLDHVLPAYKYKSLSELNAVLGLYNVKADRGEENSRIFKMNGLVYRTLDENGRPIGVPLKASEFYNKPTLKFLQHKFQENNKTVYQKKRIANAVDLILLGRSVSLSYLAMQLGKEGIEMVFRKSEQGQLYGITYVDHLSKCVLNGSDLGKHYSAKQIEERCSLSFENGKEMIITSLPETSKSNEGFQTETDKETFFNDLWQQMNALDFKSAVEKIVEVLTRIENDTFYVPNQLKKASKKKRTRRRSNNI</sequence>
<feature type="domain" description="MobA/VirD2-like nuclease" evidence="1">
    <location>
        <begin position="17"/>
        <end position="152"/>
    </location>
</feature>
<dbReference type="STRING" id="739143.SAMN05216297_10225"/>
<dbReference type="OrthoDB" id="915634at2"/>
<gene>
    <name evidence="2" type="ORF">SAMN05216297_10225</name>
</gene>
<evidence type="ECO:0000313" key="3">
    <source>
        <dbReference type="Proteomes" id="UP000199672"/>
    </source>
</evidence>
<dbReference type="Proteomes" id="UP000199672">
    <property type="component" value="Unassembled WGS sequence"/>
</dbReference>
<keyword evidence="3" id="KW-1185">Reference proteome</keyword>
<organism evidence="2 3">
    <name type="scientific">Flavobacterium phragmitis</name>
    <dbReference type="NCBI Taxonomy" id="739143"/>
    <lineage>
        <taxon>Bacteria</taxon>
        <taxon>Pseudomonadati</taxon>
        <taxon>Bacteroidota</taxon>
        <taxon>Flavobacteriia</taxon>
        <taxon>Flavobacteriales</taxon>
        <taxon>Flavobacteriaceae</taxon>
        <taxon>Flavobacterium</taxon>
    </lineage>
</organism>
<dbReference type="AlphaFoldDB" id="A0A1I1LHU3"/>
<dbReference type="InterPro" id="IPR005094">
    <property type="entry name" value="Endonuclease_MobA/VirD2"/>
</dbReference>
<proteinExistence type="predicted"/>
<name>A0A1I1LHU3_9FLAO</name>
<accession>A0A1I1LHU3</accession>
<dbReference type="RefSeq" id="WP_091490740.1">
    <property type="nucleotide sequence ID" value="NZ_FOMH01000002.1"/>
</dbReference>
<dbReference type="EMBL" id="FOMH01000002">
    <property type="protein sequence ID" value="SFC72526.1"/>
    <property type="molecule type" value="Genomic_DNA"/>
</dbReference>
<dbReference type="Pfam" id="PF03432">
    <property type="entry name" value="Relaxase"/>
    <property type="match status" value="1"/>
</dbReference>
<protein>
    <submittedName>
        <fullName evidence="2">Relaxase/Mobilisation nuclease domain-containing protein</fullName>
    </submittedName>
</protein>
<evidence type="ECO:0000259" key="1">
    <source>
        <dbReference type="Pfam" id="PF03432"/>
    </source>
</evidence>